<dbReference type="InterPro" id="IPR008918">
    <property type="entry name" value="HhH2"/>
</dbReference>
<dbReference type="InterPro" id="IPR018320">
    <property type="entry name" value="DNA_polymerase_1"/>
</dbReference>
<evidence type="ECO:0000256" key="8">
    <source>
        <dbReference type="ARBA" id="ARBA00023204"/>
    </source>
</evidence>
<accession>A0A9W6GPM4</accession>
<evidence type="ECO:0000256" key="4">
    <source>
        <dbReference type="ARBA" id="ARBA00022705"/>
    </source>
</evidence>
<dbReference type="Gene3D" id="3.30.420.10">
    <property type="entry name" value="Ribonuclease H-like superfamily/Ribonuclease H"/>
    <property type="match status" value="1"/>
</dbReference>
<dbReference type="SUPFAM" id="SSF56672">
    <property type="entry name" value="DNA/RNA polymerases"/>
    <property type="match status" value="1"/>
</dbReference>
<comment type="caution">
    <text evidence="14">The sequence shown here is derived from an EMBL/GenBank/DDBJ whole genome shotgun (WGS) entry which is preliminary data.</text>
</comment>
<keyword evidence="11" id="KW-0378">Hydrolase</keyword>
<dbReference type="CDD" id="cd08637">
    <property type="entry name" value="DNA_pol_A_pol_I_C"/>
    <property type="match status" value="1"/>
</dbReference>
<evidence type="ECO:0000256" key="5">
    <source>
        <dbReference type="ARBA" id="ARBA00022763"/>
    </source>
</evidence>
<dbReference type="InterPro" id="IPR036397">
    <property type="entry name" value="RNaseH_sf"/>
</dbReference>
<dbReference type="Gene3D" id="3.30.70.370">
    <property type="match status" value="1"/>
</dbReference>
<dbReference type="Gene3D" id="3.40.50.1010">
    <property type="entry name" value="5'-nuclease"/>
    <property type="match status" value="1"/>
</dbReference>
<evidence type="ECO:0000259" key="12">
    <source>
        <dbReference type="SMART" id="SM00475"/>
    </source>
</evidence>
<keyword evidence="5 11" id="KW-0227">DNA damage</keyword>
<organism evidence="14 15">
    <name type="scientific">Propionigenium maris DSM 9537</name>
    <dbReference type="NCBI Taxonomy" id="1123000"/>
    <lineage>
        <taxon>Bacteria</taxon>
        <taxon>Fusobacteriati</taxon>
        <taxon>Fusobacteriota</taxon>
        <taxon>Fusobacteriia</taxon>
        <taxon>Fusobacteriales</taxon>
        <taxon>Fusobacteriaceae</taxon>
        <taxon>Propionigenium</taxon>
    </lineage>
</organism>
<dbReference type="CDD" id="cd09898">
    <property type="entry name" value="H3TH_53EXO"/>
    <property type="match status" value="1"/>
</dbReference>
<dbReference type="Proteomes" id="UP001144471">
    <property type="component" value="Unassembled WGS sequence"/>
</dbReference>
<dbReference type="SMART" id="SM00482">
    <property type="entry name" value="POLAc"/>
    <property type="match status" value="1"/>
</dbReference>
<feature type="domain" description="5'-3' exonuclease" evidence="12">
    <location>
        <begin position="2"/>
        <end position="269"/>
    </location>
</feature>
<dbReference type="NCBIfam" id="TIGR00593">
    <property type="entry name" value="pola"/>
    <property type="match status" value="1"/>
</dbReference>
<dbReference type="CDD" id="cd09859">
    <property type="entry name" value="PIN_53EXO"/>
    <property type="match status" value="1"/>
</dbReference>
<dbReference type="InterPro" id="IPR020045">
    <property type="entry name" value="DNA_polI_H3TH"/>
</dbReference>
<evidence type="ECO:0000256" key="11">
    <source>
        <dbReference type="RuleBase" id="RU004460"/>
    </source>
</evidence>
<dbReference type="GO" id="GO:0006302">
    <property type="term" value="P:double-strand break repair"/>
    <property type="evidence" value="ECO:0007669"/>
    <property type="project" value="TreeGrafter"/>
</dbReference>
<dbReference type="FunFam" id="1.10.150.20:FF:000003">
    <property type="entry name" value="DNA polymerase I"/>
    <property type="match status" value="1"/>
</dbReference>
<keyword evidence="4 11" id="KW-0235">DNA replication</keyword>
<evidence type="ECO:0000256" key="3">
    <source>
        <dbReference type="ARBA" id="ARBA00022695"/>
    </source>
</evidence>
<dbReference type="SUPFAM" id="SSF53098">
    <property type="entry name" value="Ribonuclease H-like"/>
    <property type="match status" value="1"/>
</dbReference>
<dbReference type="AlphaFoldDB" id="A0A9W6GPM4"/>
<keyword evidence="15" id="KW-1185">Reference proteome</keyword>
<dbReference type="InterPro" id="IPR012337">
    <property type="entry name" value="RNaseH-like_sf"/>
</dbReference>
<dbReference type="SMART" id="SM00279">
    <property type="entry name" value="HhH2"/>
    <property type="match status" value="1"/>
</dbReference>
<keyword evidence="11" id="KW-0269">Exonuclease</keyword>
<dbReference type="InterPro" id="IPR029060">
    <property type="entry name" value="PIN-like_dom_sf"/>
</dbReference>
<dbReference type="Pfam" id="PF02739">
    <property type="entry name" value="5_3_exonuc_N"/>
    <property type="match status" value="1"/>
</dbReference>
<dbReference type="NCBIfam" id="NF004397">
    <property type="entry name" value="PRK05755.1"/>
    <property type="match status" value="1"/>
</dbReference>
<dbReference type="PRINTS" id="PR00868">
    <property type="entry name" value="DNAPOLI"/>
</dbReference>
<evidence type="ECO:0000259" key="13">
    <source>
        <dbReference type="SMART" id="SM00482"/>
    </source>
</evidence>
<evidence type="ECO:0000313" key="15">
    <source>
        <dbReference type="Proteomes" id="UP001144471"/>
    </source>
</evidence>
<keyword evidence="11" id="KW-0540">Nuclease</keyword>
<dbReference type="InterPro" id="IPR036279">
    <property type="entry name" value="5-3_exonuclease_C_sf"/>
</dbReference>
<dbReference type="GO" id="GO:0006261">
    <property type="term" value="P:DNA-templated DNA replication"/>
    <property type="evidence" value="ECO:0007669"/>
    <property type="project" value="UniProtKB-UniRule"/>
</dbReference>
<evidence type="ECO:0000256" key="2">
    <source>
        <dbReference type="ARBA" id="ARBA00022679"/>
    </source>
</evidence>
<dbReference type="SUPFAM" id="SSF47807">
    <property type="entry name" value="5' to 3' exonuclease, C-terminal subdomain"/>
    <property type="match status" value="1"/>
</dbReference>
<protein>
    <recommendedName>
        <fullName evidence="10 11">DNA polymerase I</fullName>
        <ecNumber evidence="10 11">2.7.7.7</ecNumber>
    </recommendedName>
</protein>
<dbReference type="InterPro" id="IPR002298">
    <property type="entry name" value="DNA_polymerase_A"/>
</dbReference>
<dbReference type="InterPro" id="IPR020046">
    <property type="entry name" value="5-3_exonucl_a-hlix_arch_N"/>
</dbReference>
<dbReference type="GO" id="GO:0003887">
    <property type="term" value="F:DNA-directed DNA polymerase activity"/>
    <property type="evidence" value="ECO:0007669"/>
    <property type="project" value="UniProtKB-UniRule"/>
</dbReference>
<dbReference type="PANTHER" id="PTHR10133:SF27">
    <property type="entry name" value="DNA POLYMERASE NU"/>
    <property type="match status" value="1"/>
</dbReference>
<dbReference type="EMBL" id="BSDY01000028">
    <property type="protein sequence ID" value="GLI57900.1"/>
    <property type="molecule type" value="Genomic_DNA"/>
</dbReference>
<keyword evidence="6 11" id="KW-0239">DNA-directed DNA polymerase</keyword>
<gene>
    <name evidence="11" type="primary">polA</name>
    <name evidence="14" type="ORF">PM10SUCC1_34140</name>
</gene>
<dbReference type="SMART" id="SM00475">
    <property type="entry name" value="53EXOc"/>
    <property type="match status" value="1"/>
</dbReference>
<dbReference type="PANTHER" id="PTHR10133">
    <property type="entry name" value="DNA POLYMERASE I"/>
    <property type="match status" value="1"/>
</dbReference>
<dbReference type="Gene3D" id="1.20.1060.10">
    <property type="entry name" value="Taq DNA Polymerase, Chain T, domain 4"/>
    <property type="match status" value="1"/>
</dbReference>
<evidence type="ECO:0000256" key="10">
    <source>
        <dbReference type="NCBIfam" id="TIGR00593"/>
    </source>
</evidence>
<dbReference type="Pfam" id="PF00476">
    <property type="entry name" value="DNA_pol_A"/>
    <property type="match status" value="1"/>
</dbReference>
<dbReference type="InterPro" id="IPR001098">
    <property type="entry name" value="DNA-dir_DNA_pol_A_palm_dom"/>
</dbReference>
<evidence type="ECO:0000256" key="1">
    <source>
        <dbReference type="ARBA" id="ARBA00007705"/>
    </source>
</evidence>
<keyword evidence="8 11" id="KW-0234">DNA repair</keyword>
<keyword evidence="3 11" id="KW-0548">Nucleotidyltransferase</keyword>
<evidence type="ECO:0000313" key="14">
    <source>
        <dbReference type="EMBL" id="GLI57900.1"/>
    </source>
</evidence>
<keyword evidence="7 11" id="KW-0238">DNA-binding</keyword>
<evidence type="ECO:0000256" key="7">
    <source>
        <dbReference type="ARBA" id="ARBA00023125"/>
    </source>
</evidence>
<reference evidence="14" key="1">
    <citation type="submission" date="2022-12" db="EMBL/GenBank/DDBJ databases">
        <title>Reference genome sequencing for broad-spectrum identification of bacterial and archaeal isolates by mass spectrometry.</title>
        <authorList>
            <person name="Sekiguchi Y."/>
            <person name="Tourlousse D.M."/>
        </authorList>
    </citation>
    <scope>NUCLEOTIDE SEQUENCE</scope>
    <source>
        <strain evidence="14">10succ1</strain>
    </source>
</reference>
<dbReference type="FunFam" id="1.20.1060.10:FF:000001">
    <property type="entry name" value="DNA polymerase I"/>
    <property type="match status" value="1"/>
</dbReference>
<dbReference type="Gene3D" id="1.10.150.20">
    <property type="entry name" value="5' to 3' exonuclease, C-terminal subdomain"/>
    <property type="match status" value="2"/>
</dbReference>
<keyword evidence="2 11" id="KW-0808">Transferase</keyword>
<dbReference type="FunFam" id="1.10.150.20:FF:000002">
    <property type="entry name" value="DNA polymerase I"/>
    <property type="match status" value="1"/>
</dbReference>
<dbReference type="GO" id="GO:0008409">
    <property type="term" value="F:5'-3' exonuclease activity"/>
    <property type="evidence" value="ECO:0007669"/>
    <property type="project" value="UniProtKB-UniRule"/>
</dbReference>
<comment type="function">
    <text evidence="11">In addition to polymerase activity, this DNA polymerase exhibits 5'-3' exonuclease activity.</text>
</comment>
<dbReference type="InterPro" id="IPR043502">
    <property type="entry name" value="DNA/RNA_pol_sf"/>
</dbReference>
<proteinExistence type="inferred from homology"/>
<dbReference type="Pfam" id="PF01367">
    <property type="entry name" value="5_3_exonuc"/>
    <property type="match status" value="1"/>
</dbReference>
<name>A0A9W6GPM4_9FUSO</name>
<comment type="catalytic activity">
    <reaction evidence="9 11">
        <text>DNA(n) + a 2'-deoxyribonucleoside 5'-triphosphate = DNA(n+1) + diphosphate</text>
        <dbReference type="Rhea" id="RHEA:22508"/>
        <dbReference type="Rhea" id="RHEA-COMP:17339"/>
        <dbReference type="Rhea" id="RHEA-COMP:17340"/>
        <dbReference type="ChEBI" id="CHEBI:33019"/>
        <dbReference type="ChEBI" id="CHEBI:61560"/>
        <dbReference type="ChEBI" id="CHEBI:173112"/>
        <dbReference type="EC" id="2.7.7.7"/>
    </reaction>
</comment>
<evidence type="ECO:0000256" key="9">
    <source>
        <dbReference type="ARBA" id="ARBA00049244"/>
    </source>
</evidence>
<dbReference type="EC" id="2.7.7.7" evidence="10 11"/>
<comment type="similarity">
    <text evidence="1 11">Belongs to the DNA polymerase type-A family.</text>
</comment>
<feature type="domain" description="DNA-directed DNA polymerase family A palm" evidence="13">
    <location>
        <begin position="666"/>
        <end position="872"/>
    </location>
</feature>
<dbReference type="GO" id="GO:0003677">
    <property type="term" value="F:DNA binding"/>
    <property type="evidence" value="ECO:0007669"/>
    <property type="project" value="UniProtKB-UniRule"/>
</dbReference>
<dbReference type="RefSeq" id="WP_281837575.1">
    <property type="nucleotide sequence ID" value="NZ_BSDY01000028.1"/>
</dbReference>
<dbReference type="SUPFAM" id="SSF88723">
    <property type="entry name" value="PIN domain-like"/>
    <property type="match status" value="1"/>
</dbReference>
<dbReference type="InterPro" id="IPR002421">
    <property type="entry name" value="5-3_exonuclease"/>
</dbReference>
<evidence type="ECO:0000256" key="6">
    <source>
        <dbReference type="ARBA" id="ARBA00022932"/>
    </source>
</evidence>
<sequence>MKKAVLLDVSAIMYRAFYAHMNFRTKGEPTGAIFGFTNTLLAVIDEFKPDYIGAAFDVKRNTLKRSEKFEGYKAERKPMPDDLRAQVPRIEEVLDGFGVEKYKVEGHEADDVLGTLAKKLSEEGVEVYIITGDKDLSQVLDENINIALLGKGDGKSRFKVLSTDEDVKEQLGVGPTDIPDLFGLIGDASDGIPGVRKVGVKKAVPMLEKYGNLEGIYENLDKLVELPGIGKGLVKNIEEDREMAFLSRDLATIDVDVPLDYHLDIMSHGIENDKLYALFKELEFRVLIKKLGLKEKAEEAKTAAPAENHSAQLNLFGMMGGGAQAPAAEETPETTIIIREKTHFDEMVKKAVSEGRAAIIMGEAGMAVSLKRSCYYVPLHHDYIGANNIPKELMVEFLAHEKVEFISYKFKDILKAGYGVKNISFDAMIAYYLLTAHTKEEVDQLIYNETGEELESYKDVFGKEEPGKVDIEKMGEFLIKRSRGVYDLAEELEERLKEEDLTSLYKEIEMPLMPILAQMEMTGIAIDPAYFESFGEELKVKLEELKKSIYEIAEEGFNLNSPKQLGEILFMKLNIDTTGVKKTKTGYSTNVDVLEYLRDRGEKIAEYILEYRKLAKLSSTYVEALPKLVDRENRLHTTFNQTGTTTGRLSSSNPNLQNIPVKTDEGIRIRQGFVAKPGYKLLALDYSQIELRVLAEISRDENLMGAYRDHLDLHALTAQRIFDLEEGEEVTREQRTMAKIVNFSIIYGKTAFGLAKELSITQKDAKEYIARYFAQYPKVKELEESIIADAEEKGYVKTLFGRKRRVDGITAKNNNIKKQAERMAVNTVIQGTAADILKKVMIEVAKVIEGKDDITLNLQVHDELIFEVKDEKAAEYAEIIKKVMEESISFEGVELEANVAIGSNWAEAK</sequence>